<evidence type="ECO:0000256" key="3">
    <source>
        <dbReference type="ARBA" id="ARBA00022840"/>
    </source>
</evidence>
<keyword evidence="4" id="KW-0238">DNA-binding</keyword>
<sequence>MGIDIWTDGYIFGRAFTYTRTMSQAANQDADVQIIPIDGATSINEFLAGQLKPKRSSLQNTPQQSTFKTPLPVVPITVKSAVSRSSSSALSKSVRKVQSSRYDIYSSTKTVAGGLPSSTVNTTIRYERSYVIVAIVEGRGLAKGEVGLASMDIRHPELCLTQFADTASYDRLHIKLQILNPIEILLPFVCGGSSLLHRGDSKHNFFAVVDSCNPTTAKSLELMTSQKCVTDTEHSLFGVLNHTFTAGGQRLLRSSILQPSTNALNINQRLDAVVELLANEPIFSALRSIVSRMLDVDRLITLCSHTPNNETIKIIEFKMQQLLHLKHTLEYVDQLKEKIGLLKSPIFQNCFEMLNDTRFNDILVKIYTVINEDARVSKSVLDMKMQKCFAVRSNLNGLLDLARQTYSELLIEIQRTCSAVVEETGIPFGIGFTADRGFFLKIYANRNTFPKNPPPLLVNISKRSNLVTCTTKGLIKLNDRVTEAKTEIMLMSNIVITELLASIRGNISCLFNLTDVISKCDFISSLANNCLMANSYFCALFLIPDSNECLDNAFLEMYRPIFGDSIALQQCRHPILENFSANPIIPNDVYIGPAANFVLITGPNMTGKSTYLKMVAVVQIMAQMGSFVPASNPVVRIADRIFTRAGQNDDMENNKSAFQVEMNDVSYILKNFTKNSLIIIDELARSTSAEEGYALSHAICEEFIASQAFVIFSTHFLDLANLDGLYSNVENFCFSAQIAGNKDKEDKIVLNHHLKRGSYRGPLYGFEVASLSKFPVEVIDRARQLAMEIRAQREANANHDDLEIRRKRATQKLAFRLKQAKENARTVSKEVMIEHFRNLKAEYLNEIAECDALEKLVNDLSPNFNDIS</sequence>
<dbReference type="OMA" id="KMTMLYK"/>
<keyword evidence="3" id="KW-0067">ATP-binding</keyword>
<dbReference type="SMART" id="SM00533">
    <property type="entry name" value="MUTSd"/>
    <property type="match status" value="1"/>
</dbReference>
<dbReference type="SUPFAM" id="SSF48334">
    <property type="entry name" value="DNA repair protein MutS, domain III"/>
    <property type="match status" value="1"/>
</dbReference>
<evidence type="ECO:0000259" key="6">
    <source>
        <dbReference type="PROSITE" id="PS00486"/>
    </source>
</evidence>
<comment type="similarity">
    <text evidence="1">Belongs to the DNA mismatch repair MutS family.</text>
</comment>
<dbReference type="GO" id="GO:0140664">
    <property type="term" value="F:ATP-dependent DNA damage sensor activity"/>
    <property type="evidence" value="ECO:0007669"/>
    <property type="project" value="InterPro"/>
</dbReference>
<feature type="domain" description="DNA mismatch repair proteins mutS family" evidence="6">
    <location>
        <begin position="676"/>
        <end position="692"/>
    </location>
</feature>
<proteinExistence type="inferred from homology"/>
<dbReference type="InterPro" id="IPR007860">
    <property type="entry name" value="DNA_mmatch_repair_MutS_con_dom"/>
</dbReference>
<name>A0A915L816_ROMCU</name>
<dbReference type="PIRSF" id="PIRSF005813">
    <property type="entry name" value="MSH2"/>
    <property type="match status" value="1"/>
</dbReference>
<evidence type="ECO:0000313" key="8">
    <source>
        <dbReference type="WBParaSite" id="nRc.2.0.1.t46952-RA"/>
    </source>
</evidence>
<dbReference type="GO" id="GO:0030983">
    <property type="term" value="F:mismatched DNA binding"/>
    <property type="evidence" value="ECO:0007669"/>
    <property type="project" value="InterPro"/>
</dbReference>
<dbReference type="GO" id="GO:0007131">
    <property type="term" value="P:reciprocal meiotic recombination"/>
    <property type="evidence" value="ECO:0007669"/>
    <property type="project" value="TreeGrafter"/>
</dbReference>
<dbReference type="InterPro" id="IPR007861">
    <property type="entry name" value="DNA_mismatch_repair_MutS_clamp"/>
</dbReference>
<dbReference type="SUPFAM" id="SSF52540">
    <property type="entry name" value="P-loop containing nucleoside triphosphate hydrolases"/>
    <property type="match status" value="1"/>
</dbReference>
<evidence type="ECO:0000256" key="1">
    <source>
        <dbReference type="ARBA" id="ARBA00006271"/>
    </source>
</evidence>
<evidence type="ECO:0000256" key="5">
    <source>
        <dbReference type="ARBA" id="ARBA00023254"/>
    </source>
</evidence>
<dbReference type="Pfam" id="PF00488">
    <property type="entry name" value="MutS_V"/>
    <property type="match status" value="1"/>
</dbReference>
<dbReference type="Gene3D" id="3.40.50.300">
    <property type="entry name" value="P-loop containing nucleotide triphosphate hydrolases"/>
    <property type="match status" value="1"/>
</dbReference>
<dbReference type="FunFam" id="3.40.50.300:FF:000870">
    <property type="entry name" value="MutS protein homolog 4"/>
    <property type="match status" value="1"/>
</dbReference>
<protein>
    <submittedName>
        <fullName evidence="8">DNA mismatch repair proteins mutS family domain-containing protein</fullName>
    </submittedName>
</protein>
<accession>A0A915L816</accession>
<dbReference type="PROSITE" id="PS00486">
    <property type="entry name" value="DNA_MISMATCH_REPAIR_2"/>
    <property type="match status" value="1"/>
</dbReference>
<dbReference type="AlphaFoldDB" id="A0A915L816"/>
<dbReference type="InterPro" id="IPR007696">
    <property type="entry name" value="DNA_mismatch_repair_MutS_core"/>
</dbReference>
<organism evidence="7 8">
    <name type="scientific">Romanomermis culicivorax</name>
    <name type="common">Nematode worm</name>
    <dbReference type="NCBI Taxonomy" id="13658"/>
    <lineage>
        <taxon>Eukaryota</taxon>
        <taxon>Metazoa</taxon>
        <taxon>Ecdysozoa</taxon>
        <taxon>Nematoda</taxon>
        <taxon>Enoplea</taxon>
        <taxon>Dorylaimia</taxon>
        <taxon>Mermithida</taxon>
        <taxon>Mermithoidea</taxon>
        <taxon>Mermithidae</taxon>
        <taxon>Romanomermis</taxon>
    </lineage>
</organism>
<dbReference type="WBParaSite" id="nRc.2.0.1.t46952-RA">
    <property type="protein sequence ID" value="nRc.2.0.1.t46952-RA"/>
    <property type="gene ID" value="nRc.2.0.1.g46952"/>
</dbReference>
<keyword evidence="2" id="KW-0547">Nucleotide-binding</keyword>
<dbReference type="InterPro" id="IPR036187">
    <property type="entry name" value="DNA_mismatch_repair_MutS_sf"/>
</dbReference>
<dbReference type="Gene3D" id="1.10.1420.10">
    <property type="match status" value="2"/>
</dbReference>
<evidence type="ECO:0000313" key="7">
    <source>
        <dbReference type="Proteomes" id="UP000887565"/>
    </source>
</evidence>
<dbReference type="Pfam" id="PF05190">
    <property type="entry name" value="MutS_IV"/>
    <property type="match status" value="1"/>
</dbReference>
<dbReference type="Proteomes" id="UP000887565">
    <property type="component" value="Unplaced"/>
</dbReference>
<evidence type="ECO:0000256" key="2">
    <source>
        <dbReference type="ARBA" id="ARBA00022741"/>
    </source>
</evidence>
<dbReference type="InterPro" id="IPR000432">
    <property type="entry name" value="DNA_mismatch_repair_MutS_C"/>
</dbReference>
<evidence type="ECO:0000256" key="4">
    <source>
        <dbReference type="ARBA" id="ARBA00023125"/>
    </source>
</evidence>
<dbReference type="PANTHER" id="PTHR11361">
    <property type="entry name" value="DNA MISMATCH REPAIR PROTEIN MUTS FAMILY MEMBER"/>
    <property type="match status" value="1"/>
</dbReference>
<dbReference type="GO" id="GO:0005524">
    <property type="term" value="F:ATP binding"/>
    <property type="evidence" value="ECO:0007669"/>
    <property type="project" value="UniProtKB-KW"/>
</dbReference>
<dbReference type="InterPro" id="IPR011184">
    <property type="entry name" value="DNA_mismatch_repair_Msh2"/>
</dbReference>
<dbReference type="Pfam" id="PF05188">
    <property type="entry name" value="MutS_II"/>
    <property type="match status" value="1"/>
</dbReference>
<dbReference type="InterPro" id="IPR045076">
    <property type="entry name" value="MutS"/>
</dbReference>
<keyword evidence="7" id="KW-1185">Reference proteome</keyword>
<reference evidence="8" key="1">
    <citation type="submission" date="2022-11" db="UniProtKB">
        <authorList>
            <consortium name="WormBaseParasite"/>
        </authorList>
    </citation>
    <scope>IDENTIFICATION</scope>
</reference>
<dbReference type="PANTHER" id="PTHR11361:SF21">
    <property type="entry name" value="MUTS PROTEIN HOMOLOG 4"/>
    <property type="match status" value="1"/>
</dbReference>
<dbReference type="InterPro" id="IPR027417">
    <property type="entry name" value="P-loop_NTPase"/>
</dbReference>
<dbReference type="GO" id="GO:0005634">
    <property type="term" value="C:nucleus"/>
    <property type="evidence" value="ECO:0007669"/>
    <property type="project" value="TreeGrafter"/>
</dbReference>
<dbReference type="GO" id="GO:0006298">
    <property type="term" value="P:mismatch repair"/>
    <property type="evidence" value="ECO:0007669"/>
    <property type="project" value="InterPro"/>
</dbReference>
<dbReference type="SMART" id="SM00534">
    <property type="entry name" value="MUTSac"/>
    <property type="match status" value="1"/>
</dbReference>
<dbReference type="Pfam" id="PF05192">
    <property type="entry name" value="MutS_III"/>
    <property type="match status" value="1"/>
</dbReference>
<keyword evidence="5" id="KW-0469">Meiosis</keyword>